<dbReference type="Proteomes" id="UP001634007">
    <property type="component" value="Unassembled WGS sequence"/>
</dbReference>
<evidence type="ECO:0000256" key="1">
    <source>
        <dbReference type="SAM" id="MobiDB-lite"/>
    </source>
</evidence>
<evidence type="ECO:0000313" key="2">
    <source>
        <dbReference type="EMBL" id="KAL3719585.1"/>
    </source>
</evidence>
<feature type="region of interest" description="Disordered" evidence="1">
    <location>
        <begin position="83"/>
        <end position="110"/>
    </location>
</feature>
<evidence type="ECO:0000313" key="3">
    <source>
        <dbReference type="Proteomes" id="UP001634007"/>
    </source>
</evidence>
<organism evidence="2 3">
    <name type="scientific">Eucalyptus globulus</name>
    <name type="common">Tasmanian blue gum</name>
    <dbReference type="NCBI Taxonomy" id="34317"/>
    <lineage>
        <taxon>Eukaryota</taxon>
        <taxon>Viridiplantae</taxon>
        <taxon>Streptophyta</taxon>
        <taxon>Embryophyta</taxon>
        <taxon>Tracheophyta</taxon>
        <taxon>Spermatophyta</taxon>
        <taxon>Magnoliopsida</taxon>
        <taxon>eudicotyledons</taxon>
        <taxon>Gunneridae</taxon>
        <taxon>Pentapetalae</taxon>
        <taxon>rosids</taxon>
        <taxon>malvids</taxon>
        <taxon>Myrtales</taxon>
        <taxon>Myrtaceae</taxon>
        <taxon>Myrtoideae</taxon>
        <taxon>Eucalypteae</taxon>
        <taxon>Eucalyptus</taxon>
    </lineage>
</organism>
<reference evidence="2 3" key="1">
    <citation type="submission" date="2024-11" db="EMBL/GenBank/DDBJ databases">
        <title>Chromosome-level genome assembly of Eucalyptus globulus Labill. provides insights into its genome evolution.</title>
        <authorList>
            <person name="Li X."/>
        </authorList>
    </citation>
    <scope>NUCLEOTIDE SEQUENCE [LARGE SCALE GENOMIC DNA]</scope>
    <source>
        <strain evidence="2">CL2024</strain>
        <tissue evidence="2">Fresh tender leaves</tissue>
    </source>
</reference>
<protein>
    <submittedName>
        <fullName evidence="2">Uncharacterized protein</fullName>
    </submittedName>
</protein>
<sequence>MSPHTPPTPIAPFCFRSEPPPPPFSVFSFLNEALIVEEFIEEPIEIKMAQVLEEIKGWVEQKNEHKRETENEPRTVVPEMEEQMIETGNAPQEQVAQQPQNPPKQVAQHA</sequence>
<feature type="compositionally biased region" description="Polar residues" evidence="1">
    <location>
        <begin position="89"/>
        <end position="99"/>
    </location>
</feature>
<comment type="caution">
    <text evidence="2">The sequence shown here is derived from an EMBL/GenBank/DDBJ whole genome shotgun (WGS) entry which is preliminary data.</text>
</comment>
<gene>
    <name evidence="2" type="ORF">ACJRO7_004541</name>
</gene>
<dbReference type="AlphaFoldDB" id="A0ABD3IX38"/>
<keyword evidence="3" id="KW-1185">Reference proteome</keyword>
<name>A0ABD3IX38_EUCGL</name>
<accession>A0ABD3IX38</accession>
<proteinExistence type="predicted"/>
<dbReference type="EMBL" id="JBJKBG010000010">
    <property type="protein sequence ID" value="KAL3719585.1"/>
    <property type="molecule type" value="Genomic_DNA"/>
</dbReference>